<reference evidence="2" key="1">
    <citation type="submission" date="2018-02" db="EMBL/GenBank/DDBJ databases">
        <title>Rhizophora mucronata_Transcriptome.</title>
        <authorList>
            <person name="Meera S.P."/>
            <person name="Sreeshan A."/>
            <person name="Augustine A."/>
        </authorList>
    </citation>
    <scope>NUCLEOTIDE SEQUENCE</scope>
    <source>
        <tissue evidence="2">Leaf</tissue>
    </source>
</reference>
<dbReference type="EMBL" id="GGEC01064678">
    <property type="protein sequence ID" value="MBX45162.1"/>
    <property type="molecule type" value="Transcribed_RNA"/>
</dbReference>
<dbReference type="AlphaFoldDB" id="A0A2P2NRN1"/>
<proteinExistence type="predicted"/>
<name>A0A2P2NRN1_RHIMU</name>
<keyword evidence="1" id="KW-0472">Membrane</keyword>
<organism evidence="2">
    <name type="scientific">Rhizophora mucronata</name>
    <name type="common">Asiatic mangrove</name>
    <dbReference type="NCBI Taxonomy" id="61149"/>
    <lineage>
        <taxon>Eukaryota</taxon>
        <taxon>Viridiplantae</taxon>
        <taxon>Streptophyta</taxon>
        <taxon>Embryophyta</taxon>
        <taxon>Tracheophyta</taxon>
        <taxon>Spermatophyta</taxon>
        <taxon>Magnoliopsida</taxon>
        <taxon>eudicotyledons</taxon>
        <taxon>Gunneridae</taxon>
        <taxon>Pentapetalae</taxon>
        <taxon>rosids</taxon>
        <taxon>fabids</taxon>
        <taxon>Malpighiales</taxon>
        <taxon>Rhizophoraceae</taxon>
        <taxon>Rhizophora</taxon>
    </lineage>
</organism>
<keyword evidence="1" id="KW-0812">Transmembrane</keyword>
<keyword evidence="1" id="KW-1133">Transmembrane helix</keyword>
<protein>
    <submittedName>
        <fullName evidence="2">Uncharacterized protein</fullName>
    </submittedName>
</protein>
<evidence type="ECO:0000256" key="1">
    <source>
        <dbReference type="SAM" id="Phobius"/>
    </source>
</evidence>
<sequence>MQLLNCWKIWSIKSFSIYCSDIHLCTSSISLFIFSIFWALLLTFVPCGIR</sequence>
<accession>A0A2P2NRN1</accession>
<evidence type="ECO:0000313" key="2">
    <source>
        <dbReference type="EMBL" id="MBX45162.1"/>
    </source>
</evidence>
<feature type="transmembrane region" description="Helical" evidence="1">
    <location>
        <begin position="29"/>
        <end position="49"/>
    </location>
</feature>